<organism evidence="1">
    <name type="scientific">Eucheuma denticulatum</name>
    <dbReference type="NCBI Taxonomy" id="305493"/>
    <lineage>
        <taxon>Eukaryota</taxon>
        <taxon>Rhodophyta</taxon>
        <taxon>Florideophyceae</taxon>
        <taxon>Rhodymeniophycidae</taxon>
        <taxon>Gigartinales</taxon>
        <taxon>Solieriaceae</taxon>
        <taxon>Eucheuma</taxon>
    </lineage>
</organism>
<geneLocation type="plastid" evidence="1"/>
<dbReference type="AlphaFoldDB" id="A0A8E7PGE2"/>
<protein>
    <submittedName>
        <fullName evidence="1">Uncharacterized protein</fullName>
    </submittedName>
</protein>
<name>A0A8E7PGE2_9FLOR</name>
<accession>A0A8E7PGE2</accession>
<sequence length="146" mass="17871">MNQTANQNTSIYLLLISLEALDMYIILNKNMNDIYFNNNGKIKHTDEYTYYLFNIYHLLHSKHLNSIILHLLNDYCNNIKSNKIFKYVHKFEYIYRKKQYKNAKKNYISKHNINQIAINNLYIIYEIIDCYGFYKFFHYISIMTKY</sequence>
<reference evidence="1" key="1">
    <citation type="submission" date="2019-07" db="EMBL/GenBank/DDBJ databases">
        <authorList>
            <person name="Zhang J."/>
            <person name="Liu T."/>
        </authorList>
    </citation>
    <scope>NUCLEOTIDE SEQUENCE</scope>
</reference>
<keyword evidence="1" id="KW-0934">Plastid</keyword>
<dbReference type="EMBL" id="MN240357">
    <property type="protein sequence ID" value="QVY58192.1"/>
    <property type="molecule type" value="Genomic_DNA"/>
</dbReference>
<reference evidence="1" key="2">
    <citation type="journal article" date="2021" name="Genomics">
        <title>Comparative analysis of mitochondrial genomes of Nirvanini and Evacanthini (Hemiptera: Cicadellidae) reveals an explicit evolutionary relationship.</title>
        <authorList>
            <person name="Du Y."/>
            <person name="Liang Z."/>
            <person name="Dietrich C.H."/>
            <person name="Dai W."/>
        </authorList>
    </citation>
    <scope>NUCLEOTIDE SEQUENCE</scope>
</reference>
<proteinExistence type="predicted"/>
<gene>
    <name evidence="1" type="primary">ORF146</name>
</gene>
<evidence type="ECO:0000313" key="1">
    <source>
        <dbReference type="EMBL" id="QVY58192.1"/>
    </source>
</evidence>